<organism evidence="2 3">
    <name type="scientific">Laspinema palackyanum D2a</name>
    <dbReference type="NCBI Taxonomy" id="2953684"/>
    <lineage>
        <taxon>Bacteria</taxon>
        <taxon>Bacillati</taxon>
        <taxon>Cyanobacteriota</taxon>
        <taxon>Cyanophyceae</taxon>
        <taxon>Oscillatoriophycideae</taxon>
        <taxon>Oscillatoriales</taxon>
        <taxon>Laspinemataceae</taxon>
        <taxon>Laspinema</taxon>
        <taxon>Laspinema palackyanum</taxon>
    </lineage>
</organism>
<evidence type="ECO:0000313" key="2">
    <source>
        <dbReference type="EMBL" id="MCT7966447.1"/>
    </source>
</evidence>
<dbReference type="EMBL" id="JAMXFF010000010">
    <property type="protein sequence ID" value="MCT7966447.1"/>
    <property type="molecule type" value="Genomic_DNA"/>
</dbReference>
<dbReference type="InterPro" id="IPR049250">
    <property type="entry name" value="DUF6883"/>
</dbReference>
<comment type="caution">
    <text evidence="2">The sequence shown here is derived from an EMBL/GenBank/DDBJ whole genome shotgun (WGS) entry which is preliminary data.</text>
</comment>
<evidence type="ECO:0000259" key="1">
    <source>
        <dbReference type="Pfam" id="PF21814"/>
    </source>
</evidence>
<dbReference type="RefSeq" id="WP_368006091.1">
    <property type="nucleotide sequence ID" value="NZ_JAMXFF010000010.1"/>
</dbReference>
<gene>
    <name evidence="2" type="ORF">NG799_08890</name>
</gene>
<dbReference type="Proteomes" id="UP001525890">
    <property type="component" value="Unassembled WGS sequence"/>
</dbReference>
<keyword evidence="3" id="KW-1185">Reference proteome</keyword>
<evidence type="ECO:0000313" key="3">
    <source>
        <dbReference type="Proteomes" id="UP001525890"/>
    </source>
</evidence>
<protein>
    <recommendedName>
        <fullName evidence="1">DUF6883 domain-containing protein</fullName>
    </recommendedName>
</protein>
<feature type="domain" description="DUF6883" evidence="1">
    <location>
        <begin position="15"/>
        <end position="107"/>
    </location>
</feature>
<accession>A0ABT2MNX0</accession>
<reference evidence="2 3" key="1">
    <citation type="journal article" date="2022" name="Front. Microbiol.">
        <title>High genomic differentiation and limited gene flow indicate recent cryptic speciation within the genus Laspinema (cyanobacteria).</title>
        <authorList>
            <person name="Stanojkovic A."/>
            <person name="Skoupy S."/>
            <person name="Skaloud P."/>
            <person name="Dvorak P."/>
        </authorList>
    </citation>
    <scope>NUCLEOTIDE SEQUENCE [LARGE SCALE GENOMIC DNA]</scope>
    <source>
        <strain evidence="2 3">D2a</strain>
    </source>
</reference>
<proteinExistence type="predicted"/>
<name>A0ABT2MNX0_9CYAN</name>
<sequence>MASPKRFEFPIAKAEYLFNRATEPGQGGDKRKFWRDVMGFESPEAIRETILAEVSLEILQPQSQNEQGELYRAYIQVTGVSGLSRRIRTIWIVLFDEDVARFVTAVPDRLGGL</sequence>
<dbReference type="Pfam" id="PF21814">
    <property type="entry name" value="DUF6883"/>
    <property type="match status" value="1"/>
</dbReference>